<organism evidence="2 3">
    <name type="scientific">Halomonas cupida</name>
    <dbReference type="NCBI Taxonomy" id="44933"/>
    <lineage>
        <taxon>Bacteria</taxon>
        <taxon>Pseudomonadati</taxon>
        <taxon>Pseudomonadota</taxon>
        <taxon>Gammaproteobacteria</taxon>
        <taxon>Oceanospirillales</taxon>
        <taxon>Halomonadaceae</taxon>
        <taxon>Halomonas</taxon>
    </lineage>
</organism>
<protein>
    <submittedName>
        <fullName evidence="2">Uncharacterized protein</fullName>
    </submittedName>
</protein>
<proteinExistence type="predicted"/>
<dbReference type="EMBL" id="BJXU01000187">
    <property type="protein sequence ID" value="GEN26060.1"/>
    <property type="molecule type" value="Genomic_DNA"/>
</dbReference>
<evidence type="ECO:0000313" key="1">
    <source>
        <dbReference type="EMBL" id="GEN26060.1"/>
    </source>
</evidence>
<evidence type="ECO:0000313" key="4">
    <source>
        <dbReference type="Proteomes" id="UP000321726"/>
    </source>
</evidence>
<evidence type="ECO:0000313" key="2">
    <source>
        <dbReference type="EMBL" id="SHL69435.1"/>
    </source>
</evidence>
<sequence length="85" mass="9366">MSTVWDVMIGGSWNAEAAYFMSLEREMLVLRLLVELMIEDTQRQAPDQSVLSPQHLISTVGAASSNLFRIQSIRQVAKAGSSSLP</sequence>
<keyword evidence="4" id="KW-1185">Reference proteome</keyword>
<dbReference type="Proteomes" id="UP000184123">
    <property type="component" value="Unassembled WGS sequence"/>
</dbReference>
<dbReference type="AlphaFoldDB" id="A0A1M7CQC0"/>
<reference evidence="1 4" key="2">
    <citation type="submission" date="2019-07" db="EMBL/GenBank/DDBJ databases">
        <title>Whole genome shotgun sequence of Halomonas cupida NBRC 102219.</title>
        <authorList>
            <person name="Hosoyama A."/>
            <person name="Uohara A."/>
            <person name="Ohji S."/>
            <person name="Ichikawa N."/>
        </authorList>
    </citation>
    <scope>NUCLEOTIDE SEQUENCE [LARGE SCALE GENOMIC DNA]</scope>
    <source>
        <strain evidence="1 4">NBRC 102219</strain>
    </source>
</reference>
<accession>A0A1M7CQC0</accession>
<name>A0A1M7CQC0_9GAMM</name>
<gene>
    <name evidence="1" type="ORF">HCU01_40090</name>
    <name evidence="2" type="ORF">SAMN05660971_01193</name>
</gene>
<dbReference type="EMBL" id="FRCA01000002">
    <property type="protein sequence ID" value="SHL69435.1"/>
    <property type="molecule type" value="Genomic_DNA"/>
</dbReference>
<evidence type="ECO:0000313" key="3">
    <source>
        <dbReference type="Proteomes" id="UP000184123"/>
    </source>
</evidence>
<reference evidence="2 3" key="1">
    <citation type="submission" date="2016-11" db="EMBL/GenBank/DDBJ databases">
        <authorList>
            <person name="Jaros S."/>
            <person name="Januszkiewicz K."/>
            <person name="Wedrychowicz H."/>
        </authorList>
    </citation>
    <scope>NUCLEOTIDE SEQUENCE [LARGE SCALE GENOMIC DNA]</scope>
    <source>
        <strain evidence="2 3">DSM 4740</strain>
    </source>
</reference>
<dbReference type="Proteomes" id="UP000321726">
    <property type="component" value="Unassembled WGS sequence"/>
</dbReference>
<dbReference type="RefSeq" id="WP_073434085.1">
    <property type="nucleotide sequence ID" value="NZ_BJXU01000187.1"/>
</dbReference>